<feature type="domain" description="Anti-sigma-28 factor FlgM C-terminal" evidence="10">
    <location>
        <begin position="50"/>
        <end position="102"/>
    </location>
</feature>
<evidence type="ECO:0000313" key="12">
    <source>
        <dbReference type="Proteomes" id="UP001629246"/>
    </source>
</evidence>
<dbReference type="InterPro" id="IPR031316">
    <property type="entry name" value="FlgM_C"/>
</dbReference>
<keyword evidence="5" id="KW-0805">Transcription regulation</keyword>
<dbReference type="InterPro" id="IPR007412">
    <property type="entry name" value="FlgM"/>
</dbReference>
<accession>A0ABW9A5R4</accession>
<keyword evidence="11" id="KW-0969">Cilium</keyword>
<evidence type="ECO:0000256" key="2">
    <source>
        <dbReference type="ARBA" id="ARBA00017823"/>
    </source>
</evidence>
<evidence type="ECO:0000256" key="7">
    <source>
        <dbReference type="ARBA" id="ARBA00024739"/>
    </source>
</evidence>
<evidence type="ECO:0000313" key="11">
    <source>
        <dbReference type="EMBL" id="MFL9923722.1"/>
    </source>
</evidence>
<name>A0ABW9A5R4_9BURK</name>
<dbReference type="Pfam" id="PF04316">
    <property type="entry name" value="FlgM"/>
    <property type="match status" value="1"/>
</dbReference>
<evidence type="ECO:0000256" key="9">
    <source>
        <dbReference type="SAM" id="MobiDB-lite"/>
    </source>
</evidence>
<comment type="function">
    <text evidence="7">Responsible for the coupling of flagellin expression to flagellar assembly by preventing expression of the flagellin genes when a component of the middle class of proteins is defective. It negatively regulates flagellar genes by inhibiting the activity of FliA by directly binding to FliA.</text>
</comment>
<evidence type="ECO:0000256" key="8">
    <source>
        <dbReference type="ARBA" id="ARBA00030117"/>
    </source>
</evidence>
<dbReference type="EMBL" id="JAQQFM010000002">
    <property type="protein sequence ID" value="MFL9923722.1"/>
    <property type="molecule type" value="Genomic_DNA"/>
</dbReference>
<feature type="compositionally biased region" description="Polar residues" evidence="9">
    <location>
        <begin position="20"/>
        <end position="53"/>
    </location>
</feature>
<evidence type="ECO:0000256" key="6">
    <source>
        <dbReference type="ARBA" id="ARBA00023163"/>
    </source>
</evidence>
<evidence type="ECO:0000256" key="1">
    <source>
        <dbReference type="ARBA" id="ARBA00005322"/>
    </source>
</evidence>
<organism evidence="11 12">
    <name type="scientific">Herbaspirillum lusitanum</name>
    <dbReference type="NCBI Taxonomy" id="213312"/>
    <lineage>
        <taxon>Bacteria</taxon>
        <taxon>Pseudomonadati</taxon>
        <taxon>Pseudomonadota</taxon>
        <taxon>Betaproteobacteria</taxon>
        <taxon>Burkholderiales</taxon>
        <taxon>Oxalobacteraceae</taxon>
        <taxon>Herbaspirillum</taxon>
    </lineage>
</organism>
<dbReference type="SUPFAM" id="SSF101498">
    <property type="entry name" value="Anti-sigma factor FlgM"/>
    <property type="match status" value="1"/>
</dbReference>
<dbReference type="Proteomes" id="UP001629246">
    <property type="component" value="Unassembled WGS sequence"/>
</dbReference>
<proteinExistence type="inferred from homology"/>
<protein>
    <recommendedName>
        <fullName evidence="2">Negative regulator of flagellin synthesis</fullName>
    </recommendedName>
    <alternativeName>
        <fullName evidence="8">Anti-sigma-28 factor</fullName>
    </alternativeName>
</protein>
<comment type="similarity">
    <text evidence="1">Belongs to the FlgM family.</text>
</comment>
<evidence type="ECO:0000259" key="10">
    <source>
        <dbReference type="Pfam" id="PF04316"/>
    </source>
</evidence>
<keyword evidence="3" id="KW-0678">Repressor</keyword>
<keyword evidence="12" id="KW-1185">Reference proteome</keyword>
<comment type="caution">
    <text evidence="11">The sequence shown here is derived from an EMBL/GenBank/DDBJ whole genome shotgun (WGS) entry which is preliminary data.</text>
</comment>
<feature type="region of interest" description="Disordered" evidence="9">
    <location>
        <begin position="1"/>
        <end position="53"/>
    </location>
</feature>
<keyword evidence="11" id="KW-0282">Flagellum</keyword>
<sequence length="112" mass="11314">MNVNDALKSGTGLQDAATAPTRSPGNTAGSTSTAVGTQSTPASTTPNTSDSVRLSTTYQTLEAKVTNTGGTFDAKKVAEIKAAIASGQFQIDPEKIATGLLDTVKGLIGARK</sequence>
<gene>
    <name evidence="11" type="primary">flgM</name>
    <name evidence="11" type="ORF">PQR62_05590</name>
</gene>
<evidence type="ECO:0000256" key="3">
    <source>
        <dbReference type="ARBA" id="ARBA00022491"/>
    </source>
</evidence>
<reference evidence="11 12" key="1">
    <citation type="journal article" date="2024" name="Chem. Sci.">
        <title>Discovery of megapolipeptins by genome mining of a Burkholderiales bacteria collection.</title>
        <authorList>
            <person name="Paulo B.S."/>
            <person name="Recchia M.J.J."/>
            <person name="Lee S."/>
            <person name="Fergusson C.H."/>
            <person name="Romanowski S.B."/>
            <person name="Hernandez A."/>
            <person name="Krull N."/>
            <person name="Liu D.Y."/>
            <person name="Cavanagh H."/>
            <person name="Bos A."/>
            <person name="Gray C.A."/>
            <person name="Murphy B.T."/>
            <person name="Linington R.G."/>
            <person name="Eustaquio A.S."/>
        </authorList>
    </citation>
    <scope>NUCLEOTIDE SEQUENCE [LARGE SCALE GENOMIC DNA]</scope>
    <source>
        <strain evidence="11 12">RL21-008-BIB-A</strain>
    </source>
</reference>
<dbReference type="RefSeq" id="WP_408155622.1">
    <property type="nucleotide sequence ID" value="NZ_JAQQFM010000002.1"/>
</dbReference>
<dbReference type="NCBIfam" id="TIGR03824">
    <property type="entry name" value="FlgM_jcvi"/>
    <property type="match status" value="1"/>
</dbReference>
<dbReference type="InterPro" id="IPR035890">
    <property type="entry name" value="Anti-sigma-28_factor_FlgM_sf"/>
</dbReference>
<keyword evidence="4" id="KW-1005">Bacterial flagellum biogenesis</keyword>
<keyword evidence="6" id="KW-0804">Transcription</keyword>
<keyword evidence="11" id="KW-0966">Cell projection</keyword>
<evidence type="ECO:0000256" key="5">
    <source>
        <dbReference type="ARBA" id="ARBA00023015"/>
    </source>
</evidence>
<evidence type="ECO:0000256" key="4">
    <source>
        <dbReference type="ARBA" id="ARBA00022795"/>
    </source>
</evidence>